<dbReference type="Proteomes" id="UP001144673">
    <property type="component" value="Unassembled WGS sequence"/>
</dbReference>
<proteinExistence type="predicted"/>
<organism evidence="1 2">
    <name type="scientific">Akanthomyces muscarius</name>
    <name type="common">Entomopathogenic fungus</name>
    <name type="synonym">Lecanicillium muscarium</name>
    <dbReference type="NCBI Taxonomy" id="2231603"/>
    <lineage>
        <taxon>Eukaryota</taxon>
        <taxon>Fungi</taxon>
        <taxon>Dikarya</taxon>
        <taxon>Ascomycota</taxon>
        <taxon>Pezizomycotina</taxon>
        <taxon>Sordariomycetes</taxon>
        <taxon>Hypocreomycetidae</taxon>
        <taxon>Hypocreales</taxon>
        <taxon>Cordycipitaceae</taxon>
        <taxon>Akanthomyces</taxon>
    </lineage>
</organism>
<keyword evidence="2" id="KW-1185">Reference proteome</keyword>
<sequence>MFDDKTETTLQDAYQAPFSAWRRELRPCVRSEFSACIGLQKPCTPCTRRYLGTELPCLRVGLQETRLHPKLDTAAPRLGGLAIVLRACCYERRDDD</sequence>
<dbReference type="EMBL" id="JAJHUN010000003">
    <property type="protein sequence ID" value="KAJ4159816.1"/>
    <property type="molecule type" value="Genomic_DNA"/>
</dbReference>
<dbReference type="RefSeq" id="XP_056057621.1">
    <property type="nucleotide sequence ID" value="XM_056199142.1"/>
</dbReference>
<dbReference type="GeneID" id="80894915"/>
<dbReference type="KEGG" id="amus:LMH87_007756"/>
<protein>
    <submittedName>
        <fullName evidence="1">Uncharacterized protein</fullName>
    </submittedName>
</protein>
<name>A0A9W8QIV4_AKAMU</name>
<comment type="caution">
    <text evidence="1">The sequence shown here is derived from an EMBL/GenBank/DDBJ whole genome shotgun (WGS) entry which is preliminary data.</text>
</comment>
<accession>A0A9W8QIV4</accession>
<reference evidence="1" key="1">
    <citation type="journal article" date="2023" name="Access Microbiol">
        <title>De-novo genome assembly for Akanthomyces muscarius, a biocontrol agent of insect agricultural pests.</title>
        <authorList>
            <person name="Erdos Z."/>
            <person name="Studholme D.J."/>
            <person name="Raymond B."/>
            <person name="Sharma M."/>
        </authorList>
    </citation>
    <scope>NUCLEOTIDE SEQUENCE</scope>
    <source>
        <strain evidence="1">Ve6</strain>
    </source>
</reference>
<evidence type="ECO:0000313" key="1">
    <source>
        <dbReference type="EMBL" id="KAJ4159816.1"/>
    </source>
</evidence>
<gene>
    <name evidence="1" type="ORF">LMH87_007756</name>
</gene>
<evidence type="ECO:0000313" key="2">
    <source>
        <dbReference type="Proteomes" id="UP001144673"/>
    </source>
</evidence>
<dbReference type="AlphaFoldDB" id="A0A9W8QIV4"/>